<organism evidence="4">
    <name type="scientific">Anisakis simplex</name>
    <name type="common">Herring worm</name>
    <dbReference type="NCBI Taxonomy" id="6269"/>
    <lineage>
        <taxon>Eukaryota</taxon>
        <taxon>Metazoa</taxon>
        <taxon>Ecdysozoa</taxon>
        <taxon>Nematoda</taxon>
        <taxon>Chromadorea</taxon>
        <taxon>Rhabditida</taxon>
        <taxon>Spirurina</taxon>
        <taxon>Ascaridomorpha</taxon>
        <taxon>Ascaridoidea</taxon>
        <taxon>Anisakidae</taxon>
        <taxon>Anisakis</taxon>
        <taxon>Anisakis simplex complex</taxon>
    </lineage>
</organism>
<proteinExistence type="predicted"/>
<dbReference type="Proteomes" id="UP000267096">
    <property type="component" value="Unassembled WGS sequence"/>
</dbReference>
<dbReference type="AlphaFoldDB" id="A0A0M3KFK7"/>
<feature type="signal peptide" evidence="1">
    <location>
        <begin position="1"/>
        <end position="17"/>
    </location>
</feature>
<dbReference type="EMBL" id="UYRR01036732">
    <property type="protein sequence ID" value="VDK67816.1"/>
    <property type="molecule type" value="Genomic_DNA"/>
</dbReference>
<keyword evidence="1" id="KW-0732">Signal</keyword>
<dbReference type="WBParaSite" id="ASIM_0001976701-mRNA-1">
    <property type="protein sequence ID" value="ASIM_0001976701-mRNA-1"/>
    <property type="gene ID" value="ASIM_0001976701"/>
</dbReference>
<reference evidence="2 3" key="2">
    <citation type="submission" date="2018-11" db="EMBL/GenBank/DDBJ databases">
        <authorList>
            <consortium name="Pathogen Informatics"/>
        </authorList>
    </citation>
    <scope>NUCLEOTIDE SEQUENCE [LARGE SCALE GENOMIC DNA]</scope>
</reference>
<feature type="chain" id="PRO_5043121426" evidence="1">
    <location>
        <begin position="18"/>
        <end position="179"/>
    </location>
</feature>
<protein>
    <submittedName>
        <fullName evidence="4">Lipocln_cytosolic_FA-bd_dom domain-containing protein</fullName>
    </submittedName>
</protein>
<evidence type="ECO:0000313" key="3">
    <source>
        <dbReference type="Proteomes" id="UP000267096"/>
    </source>
</evidence>
<reference evidence="4" key="1">
    <citation type="submission" date="2017-02" db="UniProtKB">
        <authorList>
            <consortium name="WormBaseParasite"/>
        </authorList>
    </citation>
    <scope>IDENTIFICATION</scope>
</reference>
<accession>A0A0M3KFK7</accession>
<evidence type="ECO:0000256" key="1">
    <source>
        <dbReference type="SAM" id="SignalP"/>
    </source>
</evidence>
<evidence type="ECO:0000313" key="2">
    <source>
        <dbReference type="EMBL" id="VDK67816.1"/>
    </source>
</evidence>
<evidence type="ECO:0000313" key="4">
    <source>
        <dbReference type="WBParaSite" id="ASIM_0001976701-mRNA-1"/>
    </source>
</evidence>
<dbReference type="OrthoDB" id="10255969at2759"/>
<keyword evidence="3" id="KW-1185">Reference proteome</keyword>
<gene>
    <name evidence="2" type="ORF">ASIM_LOCUS19155</name>
</gene>
<sequence>MKVLLPLCLLLAAEIYAKVMNKTAPNVQSFVAQSPMELITGLYGNWSIAYFSLENQQTVKNSTGEVYLEAMMADPGIGVRCTNDSHLMPSLDGAYYPCFANESFLYPLHLPSKRPPSYNFNQNCSCSNREWQCTDPDEFDLDLANVTLESGNIVFDLSYRNISQFRLITFERTMHAPLM</sequence>
<name>A0A0M3KFK7_ANISI</name>